<evidence type="ECO:0000313" key="5">
    <source>
        <dbReference type="Proteomes" id="UP000289323"/>
    </source>
</evidence>
<feature type="transmembrane region" description="Helical" evidence="2">
    <location>
        <begin position="49"/>
        <end position="72"/>
    </location>
</feature>
<keyword evidence="2" id="KW-0812">Transmembrane</keyword>
<feature type="transmembrane region" description="Helical" evidence="2">
    <location>
        <begin position="20"/>
        <end position="43"/>
    </location>
</feature>
<evidence type="ECO:0000256" key="2">
    <source>
        <dbReference type="SAM" id="Phobius"/>
    </source>
</evidence>
<dbReference type="Pfam" id="PF24535">
    <property type="entry name" value="DUF7598"/>
    <property type="match status" value="1"/>
</dbReference>
<gene>
    <name evidence="4" type="ORF">TT172_LOCUS9740</name>
</gene>
<reference evidence="4 5" key="1">
    <citation type="submission" date="2018-04" db="EMBL/GenBank/DDBJ databases">
        <authorList>
            <person name="Huttner S."/>
            <person name="Dainat J."/>
        </authorList>
    </citation>
    <scope>NUCLEOTIDE SEQUENCE [LARGE SCALE GENOMIC DNA]</scope>
</reference>
<feature type="region of interest" description="Disordered" evidence="1">
    <location>
        <begin position="261"/>
        <end position="292"/>
    </location>
</feature>
<name>A0A3S4BRM8_9PEZI</name>
<feature type="domain" description="DUF7598" evidence="3">
    <location>
        <begin position="14"/>
        <end position="149"/>
    </location>
</feature>
<keyword evidence="2" id="KW-1133">Transmembrane helix</keyword>
<evidence type="ECO:0000313" key="4">
    <source>
        <dbReference type="EMBL" id="SPQ27321.1"/>
    </source>
</evidence>
<organism evidence="4 5">
    <name type="scientific">Thermothielavioides terrestris</name>
    <dbReference type="NCBI Taxonomy" id="2587410"/>
    <lineage>
        <taxon>Eukaryota</taxon>
        <taxon>Fungi</taxon>
        <taxon>Dikarya</taxon>
        <taxon>Ascomycota</taxon>
        <taxon>Pezizomycotina</taxon>
        <taxon>Sordariomycetes</taxon>
        <taxon>Sordariomycetidae</taxon>
        <taxon>Sordariales</taxon>
        <taxon>Chaetomiaceae</taxon>
        <taxon>Thermothielavioides</taxon>
    </lineage>
</organism>
<accession>A0A3S4BRM8</accession>
<dbReference type="Proteomes" id="UP000289323">
    <property type="component" value="Unassembled WGS sequence"/>
</dbReference>
<feature type="transmembrane region" description="Helical" evidence="2">
    <location>
        <begin position="93"/>
        <end position="113"/>
    </location>
</feature>
<dbReference type="EMBL" id="OUUZ01000019">
    <property type="protein sequence ID" value="SPQ27321.1"/>
    <property type="molecule type" value="Genomic_DNA"/>
</dbReference>
<sequence length="292" mass="32517">MFSLGQDSKLLGIGHVVLNVLRALNLIGLAAVMLASMAMPVLSGFTGNFFFFDTLTHVFVFLISAVLFYSELPIPWFKAAFRRTWPVLGPDHSLAWLGFGMIFIGFQVLGDLIKPAYTTDSIGWAWWRAFLASGILAITFGFFNIFGAMVFRASVIEKGVRIKATSRMIRTHGKLALQQASDNAFNASHSFSEPYSPPHRDNWSAQSWSKEAEVEPSSAVKRLTRVLNPKNFRKSRPYISKPFPQNLDNLDVEQGHEDRASPILPTVQRPPTAMHPALTGSSHYSAAHMDPF</sequence>
<protein>
    <submittedName>
        <fullName evidence="4">3f7a26af-ae52-418b-b2e1-fe70533629b0</fullName>
    </submittedName>
</protein>
<evidence type="ECO:0000256" key="1">
    <source>
        <dbReference type="SAM" id="MobiDB-lite"/>
    </source>
</evidence>
<dbReference type="AlphaFoldDB" id="A0A3S4BRM8"/>
<dbReference type="InterPro" id="IPR056019">
    <property type="entry name" value="DUF7598"/>
</dbReference>
<feature type="transmembrane region" description="Helical" evidence="2">
    <location>
        <begin position="125"/>
        <end position="151"/>
    </location>
</feature>
<proteinExistence type="predicted"/>
<evidence type="ECO:0000259" key="3">
    <source>
        <dbReference type="Pfam" id="PF24535"/>
    </source>
</evidence>
<keyword evidence="2" id="KW-0472">Membrane</keyword>